<reference evidence="2" key="1">
    <citation type="journal article" date="2020" name="Nature">
        <title>Giant virus diversity and host interactions through global metagenomics.</title>
        <authorList>
            <person name="Schulz F."/>
            <person name="Roux S."/>
            <person name="Paez-Espino D."/>
            <person name="Jungbluth S."/>
            <person name="Walsh D.A."/>
            <person name="Denef V.J."/>
            <person name="McMahon K.D."/>
            <person name="Konstantinidis K.T."/>
            <person name="Eloe-Fadrosh E.A."/>
            <person name="Kyrpides N.C."/>
            <person name="Woyke T."/>
        </authorList>
    </citation>
    <scope>NUCLEOTIDE SEQUENCE</scope>
    <source>
        <strain evidence="2">GVMAG-M-3300027770-73</strain>
    </source>
</reference>
<proteinExistence type="predicted"/>
<dbReference type="AlphaFoldDB" id="A0A6C0LBN6"/>
<protein>
    <submittedName>
        <fullName evidence="2">Uncharacterized protein</fullName>
    </submittedName>
</protein>
<dbReference type="EMBL" id="MN740472">
    <property type="protein sequence ID" value="QHU28379.1"/>
    <property type="molecule type" value="Genomic_DNA"/>
</dbReference>
<evidence type="ECO:0000256" key="1">
    <source>
        <dbReference type="SAM" id="MobiDB-lite"/>
    </source>
</evidence>
<organism evidence="2">
    <name type="scientific">viral metagenome</name>
    <dbReference type="NCBI Taxonomy" id="1070528"/>
    <lineage>
        <taxon>unclassified sequences</taxon>
        <taxon>metagenomes</taxon>
        <taxon>organismal metagenomes</taxon>
    </lineage>
</organism>
<sequence>MADTIIDGTTFNVENIRYSPPKANSAGGKSVNILNKDTKSGLRIACPLMLTWGAADFVDPKTGQSNGKYDLSLQFPSEEYKTEEADAFLKNMIAFEEKIKADALVNSKEWFGKVHKNAEVVDALWSPILKFSKDKISGEPDRSKAPTMRVKIPIWEGVWKCEIYDEDENKLFPDPNSQSSPIEFLQKGTNLATLIQCGGIWFANGKFGVTWKLIQAVVQKPRASLTGSCFIKLKPSDKAKLKSSVAPVADVCDEDDMPVSAEVEDSDEEDSQQQESQQEQELEPVVETKVEAVAAAVPVTTPVVAQVEEPKKKKVVKKKTAEN</sequence>
<name>A0A6C0LBN6_9ZZZZ</name>
<evidence type="ECO:0000313" key="2">
    <source>
        <dbReference type="EMBL" id="QHU28379.1"/>
    </source>
</evidence>
<accession>A0A6C0LBN6</accession>
<feature type="region of interest" description="Disordered" evidence="1">
    <location>
        <begin position="254"/>
        <end position="284"/>
    </location>
</feature>